<comment type="subcellular location">
    <subcellularLocation>
        <location evidence="1">Membrane</location>
        <topology evidence="1">Multi-pass membrane protein</topology>
    </subcellularLocation>
</comment>
<evidence type="ECO:0000256" key="1">
    <source>
        <dbReference type="ARBA" id="ARBA00004141"/>
    </source>
</evidence>
<evidence type="ECO:0000256" key="4">
    <source>
        <dbReference type="ARBA" id="ARBA00022989"/>
    </source>
</evidence>
<comment type="caution">
    <text evidence="7">The sequence shown here is derived from an EMBL/GenBank/DDBJ whole genome shotgun (WGS) entry which is preliminary data.</text>
</comment>
<dbReference type="AlphaFoldDB" id="A0AAN6DHS6"/>
<dbReference type="PANTHER" id="PTHR45649">
    <property type="entry name" value="AMINO-ACID PERMEASE BAT1"/>
    <property type="match status" value="1"/>
</dbReference>
<feature type="transmembrane region" description="Helical" evidence="6">
    <location>
        <begin position="12"/>
        <end position="28"/>
    </location>
</feature>
<evidence type="ECO:0000256" key="2">
    <source>
        <dbReference type="ARBA" id="ARBA00022448"/>
    </source>
</evidence>
<evidence type="ECO:0000313" key="8">
    <source>
        <dbReference type="Proteomes" id="UP001196530"/>
    </source>
</evidence>
<reference evidence="7" key="1">
    <citation type="journal article" date="2021" name="G3 (Bethesda)">
        <title>Genomic diversity, chromosomal rearrangements, and interspecies hybridization in the ogataea polymorpha species complex.</title>
        <authorList>
            <person name="Hanson S.J."/>
            <person name="Cinneide E.O."/>
            <person name="Salzberg L.I."/>
            <person name="Wolfe K.H."/>
            <person name="McGowan J."/>
            <person name="Fitzpatrick D.A."/>
            <person name="Matlin K."/>
        </authorList>
    </citation>
    <scope>NUCLEOTIDE SEQUENCE</scope>
    <source>
        <strain evidence="7">61-244</strain>
    </source>
</reference>
<evidence type="ECO:0000256" key="6">
    <source>
        <dbReference type="SAM" id="Phobius"/>
    </source>
</evidence>
<dbReference type="Proteomes" id="UP001196530">
    <property type="component" value="Unassembled WGS sequence"/>
</dbReference>
<sequence length="74" mass="8451">MPVTKENMNYTVLMMGAVLLFSLVWYALDARRWYKGPVANVDEEYEGILETVGDNGTSEEFIQDSEPKDKQETS</sequence>
<dbReference type="RefSeq" id="XP_043060542.1">
    <property type="nucleotide sequence ID" value="XM_043202802.1"/>
</dbReference>
<keyword evidence="4 6" id="KW-1133">Transmembrane helix</keyword>
<proteinExistence type="predicted"/>
<protein>
    <submittedName>
        <fullName evidence="7">Uncharacterized protein</fullName>
    </submittedName>
</protein>
<dbReference type="PANTHER" id="PTHR45649:SF26">
    <property type="entry name" value="OS04G0435100 PROTEIN"/>
    <property type="match status" value="1"/>
</dbReference>
<keyword evidence="3 6" id="KW-0812">Transmembrane</keyword>
<name>A0AAN6DHS6_PICAN</name>
<organism evidence="7 8">
    <name type="scientific">Pichia angusta</name>
    <name type="common">Yeast</name>
    <name type="synonym">Hansenula polymorpha</name>
    <dbReference type="NCBI Taxonomy" id="870730"/>
    <lineage>
        <taxon>Eukaryota</taxon>
        <taxon>Fungi</taxon>
        <taxon>Dikarya</taxon>
        <taxon>Ascomycota</taxon>
        <taxon>Saccharomycotina</taxon>
        <taxon>Pichiomycetes</taxon>
        <taxon>Pichiales</taxon>
        <taxon>Pichiaceae</taxon>
        <taxon>Ogataea</taxon>
    </lineage>
</organism>
<keyword evidence="5 6" id="KW-0472">Membrane</keyword>
<evidence type="ECO:0000256" key="5">
    <source>
        <dbReference type="ARBA" id="ARBA00023136"/>
    </source>
</evidence>
<dbReference type="GeneID" id="66126388"/>
<accession>A0AAN6DHS6</accession>
<gene>
    <name evidence="7" type="ORF">KL928_002337</name>
</gene>
<dbReference type="GO" id="GO:0022857">
    <property type="term" value="F:transmembrane transporter activity"/>
    <property type="evidence" value="ECO:0007669"/>
    <property type="project" value="UniProtKB-ARBA"/>
</dbReference>
<evidence type="ECO:0000313" key="7">
    <source>
        <dbReference type="EMBL" id="KAG7819663.1"/>
    </source>
</evidence>
<keyword evidence="2" id="KW-0813">Transport</keyword>
<dbReference type="GO" id="GO:0016020">
    <property type="term" value="C:membrane"/>
    <property type="evidence" value="ECO:0007669"/>
    <property type="project" value="UniProtKB-SubCell"/>
</dbReference>
<dbReference type="EMBL" id="JAHLUX010000004">
    <property type="protein sequence ID" value="KAG7819663.1"/>
    <property type="molecule type" value="Genomic_DNA"/>
</dbReference>
<evidence type="ECO:0000256" key="3">
    <source>
        <dbReference type="ARBA" id="ARBA00022692"/>
    </source>
</evidence>